<evidence type="ECO:0000256" key="5">
    <source>
        <dbReference type="ARBA" id="ARBA00022840"/>
    </source>
</evidence>
<evidence type="ECO:0000313" key="10">
    <source>
        <dbReference type="EMBL" id="CAK77654.1"/>
    </source>
</evidence>
<evidence type="ECO:0000256" key="1">
    <source>
        <dbReference type="ARBA" id="ARBA00004141"/>
    </source>
</evidence>
<protein>
    <recommendedName>
        <fullName evidence="9">ABC transporter domain-containing protein</fullName>
    </recommendedName>
</protein>
<evidence type="ECO:0000313" key="11">
    <source>
        <dbReference type="Proteomes" id="UP000000600"/>
    </source>
</evidence>
<sequence length="638" mass="72406">MQSQDEYISLPKVKSNKIDNQEIDLHWKNLTVTIKMVEFLYIQLQKEQSRRPKVTDPLLGLNNEKTILNNVSGYAKAGQMTAIMGPSGAGKTTLVALLSKRYKPGPNTTISGEVLANNNKYKRFNDFGAFVIQDDLLMATMTVKGIQFLMMSETLMFAANMRLKDDLAQRMSRVDQIIKDLNLRACQNTLVGDNIIKGISGGEKKRTSIGMELIGDPPVLILDEPTSGLDSFTAFICMNILKKITINQKRTVIFTIHQPSLDICQLFDRMIILNNGQTIYQGNYGFLLDYCRQINLNVDIHSTPLDSIMNNLNEAFNQGDNKVTHANYKIYLEEDVLKFHSQYQGYHKRRTQTSFCQEMKFLMKRQFINYVRSPNLLRSKIFGSVFMLLFLGWLFWMVGKDQPPQDENVSIDDLSKYLNNMRGACFVCGTSAIFSALGPLLMLFPIERNIFLKEENSKMYRVSSYFLSKVMLEVPMNVFIQILFSIALYAAFGFIWELENVILFTVISVSVSLSGNGLGIFTGCLFKDAKQSASLGPILLIPLQVFSGQYANLASIPKFISWVQYISPFKYFLEGFGRTQLNDAMFHLDPSGVELSPWTYYGMDFGMWNCAIVLISIAVMFHVFGGIFLKLLVNKINV</sequence>
<keyword evidence="4" id="KW-0547">Nucleotide-binding</keyword>
<dbReference type="OMA" id="DRYRYMS"/>
<feature type="transmembrane region" description="Helical" evidence="8">
    <location>
        <begin position="478"/>
        <end position="496"/>
    </location>
</feature>
<dbReference type="Pfam" id="PF01061">
    <property type="entry name" value="ABC2_membrane"/>
    <property type="match status" value="1"/>
</dbReference>
<dbReference type="InterPro" id="IPR003593">
    <property type="entry name" value="AAA+_ATPase"/>
</dbReference>
<dbReference type="GO" id="GO:0055085">
    <property type="term" value="P:transmembrane transport"/>
    <property type="evidence" value="ECO:0000318"/>
    <property type="project" value="GO_Central"/>
</dbReference>
<evidence type="ECO:0000256" key="4">
    <source>
        <dbReference type="ARBA" id="ARBA00022741"/>
    </source>
</evidence>
<dbReference type="FunFam" id="3.40.50.300:FF:004934">
    <property type="entry name" value="Uncharacterized protein"/>
    <property type="match status" value="1"/>
</dbReference>
<keyword evidence="11" id="KW-1185">Reference proteome</keyword>
<feature type="transmembrane region" description="Helical" evidence="8">
    <location>
        <begin position="419"/>
        <end position="444"/>
    </location>
</feature>
<dbReference type="eggNOG" id="KOG0061">
    <property type="taxonomic scope" value="Eukaryota"/>
</dbReference>
<dbReference type="InParanoid" id="A0D3N7"/>
<dbReference type="Pfam" id="PF00005">
    <property type="entry name" value="ABC_tran"/>
    <property type="match status" value="1"/>
</dbReference>
<proteinExistence type="predicted"/>
<dbReference type="GO" id="GO:0016887">
    <property type="term" value="F:ATP hydrolysis activity"/>
    <property type="evidence" value="ECO:0007669"/>
    <property type="project" value="InterPro"/>
</dbReference>
<evidence type="ECO:0000256" key="8">
    <source>
        <dbReference type="SAM" id="Phobius"/>
    </source>
</evidence>
<dbReference type="SMART" id="SM00382">
    <property type="entry name" value="AAA"/>
    <property type="match status" value="1"/>
</dbReference>
<name>A0D3N7_PARTE</name>
<gene>
    <name evidence="10" type="ORF">GSPATT00013142001</name>
</gene>
<feature type="transmembrane region" description="Helical" evidence="8">
    <location>
        <begin position="502"/>
        <end position="526"/>
    </location>
</feature>
<keyword evidence="5" id="KW-0067">ATP-binding</keyword>
<dbReference type="InterPro" id="IPR003439">
    <property type="entry name" value="ABC_transporter-like_ATP-bd"/>
</dbReference>
<dbReference type="GO" id="GO:0140359">
    <property type="term" value="F:ABC-type transporter activity"/>
    <property type="evidence" value="ECO:0007669"/>
    <property type="project" value="InterPro"/>
</dbReference>
<dbReference type="InterPro" id="IPR050352">
    <property type="entry name" value="ABCG_transporters"/>
</dbReference>
<evidence type="ECO:0000256" key="3">
    <source>
        <dbReference type="ARBA" id="ARBA00022692"/>
    </source>
</evidence>
<dbReference type="KEGG" id="ptm:GSPATT00013142001"/>
<feature type="domain" description="ABC transporter" evidence="9">
    <location>
        <begin position="49"/>
        <end position="300"/>
    </location>
</feature>
<dbReference type="HOGENOM" id="CLU_000604_57_6_1"/>
<evidence type="ECO:0000259" key="9">
    <source>
        <dbReference type="PROSITE" id="PS50893"/>
    </source>
</evidence>
<dbReference type="PANTHER" id="PTHR48041:SF139">
    <property type="entry name" value="PROTEIN SCARLET"/>
    <property type="match status" value="1"/>
</dbReference>
<dbReference type="GO" id="GO:0042626">
    <property type="term" value="F:ATPase-coupled transmembrane transporter activity"/>
    <property type="evidence" value="ECO:0000318"/>
    <property type="project" value="GO_Central"/>
</dbReference>
<dbReference type="OrthoDB" id="6512918at2759"/>
<dbReference type="AlphaFoldDB" id="A0D3N7"/>
<dbReference type="PROSITE" id="PS50893">
    <property type="entry name" value="ABC_TRANSPORTER_2"/>
    <property type="match status" value="1"/>
</dbReference>
<accession>A0D3N7</accession>
<evidence type="ECO:0000256" key="2">
    <source>
        <dbReference type="ARBA" id="ARBA00022448"/>
    </source>
</evidence>
<dbReference type="InterPro" id="IPR027417">
    <property type="entry name" value="P-loop_NTPase"/>
</dbReference>
<evidence type="ECO:0000256" key="7">
    <source>
        <dbReference type="ARBA" id="ARBA00023136"/>
    </source>
</evidence>
<dbReference type="GO" id="GO:0016020">
    <property type="term" value="C:membrane"/>
    <property type="evidence" value="ECO:0000318"/>
    <property type="project" value="GO_Central"/>
</dbReference>
<organism evidence="10 11">
    <name type="scientific">Paramecium tetraurelia</name>
    <dbReference type="NCBI Taxonomy" id="5888"/>
    <lineage>
        <taxon>Eukaryota</taxon>
        <taxon>Sar</taxon>
        <taxon>Alveolata</taxon>
        <taxon>Ciliophora</taxon>
        <taxon>Intramacronucleata</taxon>
        <taxon>Oligohymenophorea</taxon>
        <taxon>Peniculida</taxon>
        <taxon>Parameciidae</taxon>
        <taxon>Paramecium</taxon>
    </lineage>
</organism>
<keyword evidence="7 8" id="KW-0472">Membrane</keyword>
<dbReference type="PANTHER" id="PTHR48041">
    <property type="entry name" value="ABC TRANSPORTER G FAMILY MEMBER 28"/>
    <property type="match status" value="1"/>
</dbReference>
<keyword evidence="6 8" id="KW-1133">Transmembrane helix</keyword>
<feature type="transmembrane region" description="Helical" evidence="8">
    <location>
        <begin position="381"/>
        <end position="399"/>
    </location>
</feature>
<dbReference type="GO" id="GO:0005524">
    <property type="term" value="F:ATP binding"/>
    <property type="evidence" value="ECO:0007669"/>
    <property type="project" value="UniProtKB-KW"/>
</dbReference>
<comment type="subcellular location">
    <subcellularLocation>
        <location evidence="1">Membrane</location>
        <topology evidence="1">Multi-pass membrane protein</topology>
    </subcellularLocation>
</comment>
<keyword evidence="2" id="KW-0813">Transport</keyword>
<dbReference type="STRING" id="5888.A0D3N7"/>
<dbReference type="GeneID" id="5030836"/>
<keyword evidence="3 8" id="KW-0812">Transmembrane</keyword>
<dbReference type="SUPFAM" id="SSF52540">
    <property type="entry name" value="P-loop containing nucleoside triphosphate hydrolases"/>
    <property type="match status" value="1"/>
</dbReference>
<dbReference type="Gene3D" id="3.40.50.300">
    <property type="entry name" value="P-loop containing nucleotide triphosphate hydrolases"/>
    <property type="match status" value="1"/>
</dbReference>
<dbReference type="EMBL" id="CT868274">
    <property type="protein sequence ID" value="CAK77654.1"/>
    <property type="molecule type" value="Genomic_DNA"/>
</dbReference>
<dbReference type="InterPro" id="IPR013525">
    <property type="entry name" value="ABC2_TM"/>
</dbReference>
<dbReference type="RefSeq" id="XP_001445051.1">
    <property type="nucleotide sequence ID" value="XM_001445014.1"/>
</dbReference>
<reference evidence="10 11" key="1">
    <citation type="journal article" date="2006" name="Nature">
        <title>Global trends of whole-genome duplications revealed by the ciliate Paramecium tetraurelia.</title>
        <authorList>
            <consortium name="Genoscope"/>
            <person name="Aury J.-M."/>
            <person name="Jaillon O."/>
            <person name="Duret L."/>
            <person name="Noel B."/>
            <person name="Jubin C."/>
            <person name="Porcel B.M."/>
            <person name="Segurens B."/>
            <person name="Daubin V."/>
            <person name="Anthouard V."/>
            <person name="Aiach N."/>
            <person name="Arnaiz O."/>
            <person name="Billaut A."/>
            <person name="Beisson J."/>
            <person name="Blanc I."/>
            <person name="Bouhouche K."/>
            <person name="Camara F."/>
            <person name="Duharcourt S."/>
            <person name="Guigo R."/>
            <person name="Gogendeau D."/>
            <person name="Katinka M."/>
            <person name="Keller A.-M."/>
            <person name="Kissmehl R."/>
            <person name="Klotz C."/>
            <person name="Koll F."/>
            <person name="Le Moue A."/>
            <person name="Lepere C."/>
            <person name="Malinsky S."/>
            <person name="Nowacki M."/>
            <person name="Nowak J.K."/>
            <person name="Plattner H."/>
            <person name="Poulain J."/>
            <person name="Ruiz F."/>
            <person name="Serrano V."/>
            <person name="Zagulski M."/>
            <person name="Dessen P."/>
            <person name="Betermier M."/>
            <person name="Weissenbach J."/>
            <person name="Scarpelli C."/>
            <person name="Schachter V."/>
            <person name="Sperling L."/>
            <person name="Meyer E."/>
            <person name="Cohen J."/>
            <person name="Wincker P."/>
        </authorList>
    </citation>
    <scope>NUCLEOTIDE SEQUENCE [LARGE SCALE GENOMIC DNA]</scope>
    <source>
        <strain evidence="10 11">Stock d4-2</strain>
    </source>
</reference>
<feature type="transmembrane region" description="Helical" evidence="8">
    <location>
        <begin position="605"/>
        <end position="633"/>
    </location>
</feature>
<dbReference type="Proteomes" id="UP000000600">
    <property type="component" value="Unassembled WGS sequence"/>
</dbReference>
<evidence type="ECO:0000256" key="6">
    <source>
        <dbReference type="ARBA" id="ARBA00022989"/>
    </source>
</evidence>